<dbReference type="PANTHER" id="PTHR37299:SF1">
    <property type="entry name" value="STAGE 0 SPORULATION PROTEIN A HOMOLOG"/>
    <property type="match status" value="1"/>
</dbReference>
<feature type="transmembrane region" description="Helical" evidence="2">
    <location>
        <begin position="82"/>
        <end position="102"/>
    </location>
</feature>
<dbReference type="InterPro" id="IPR046947">
    <property type="entry name" value="LytR-like"/>
</dbReference>
<dbReference type="Pfam" id="PF04397">
    <property type="entry name" value="LytTR"/>
    <property type="match status" value="1"/>
</dbReference>
<keyword evidence="2" id="KW-0472">Membrane</keyword>
<evidence type="ECO:0000313" key="5">
    <source>
        <dbReference type="Proteomes" id="UP000638462"/>
    </source>
</evidence>
<keyword evidence="2" id="KW-0812">Transmembrane</keyword>
<evidence type="ECO:0000313" key="4">
    <source>
        <dbReference type="EMBL" id="GGE81942.1"/>
    </source>
</evidence>
<sequence>MIIYKYWQQLTTLWQKAAFLWGAFFILFNAYCFFWRHLIAGGQYQFIDSQIFWLKEWGALCTLNIVLVAFVDLKARINSNLFVFVIMCAVTICSLVMLRIFVDYSFYGYAIAASFIQLLPKYLIACCLVLALWRVCSMSLLSKAKQDKPEKGLSEYIEINHKGVVKRLTPESVLFIKAAGNYVEIQTLTECFLKRDTIKNIQAHLPCNEFKQVHRSYLVNLAYIEDFNLHKANATLQMKLGFSIPVSKTFKPALANVLSEPSTFVTE</sequence>
<name>A0ABQ1T3T9_9GAMM</name>
<gene>
    <name evidence="4" type="ORF">GCM10008027_03210</name>
</gene>
<keyword evidence="5" id="KW-1185">Reference proteome</keyword>
<dbReference type="EMBL" id="BMIT01000001">
    <property type="protein sequence ID" value="GGE81942.1"/>
    <property type="molecule type" value="Genomic_DNA"/>
</dbReference>
<dbReference type="InterPro" id="IPR007492">
    <property type="entry name" value="LytTR_DNA-bd_dom"/>
</dbReference>
<evidence type="ECO:0000256" key="2">
    <source>
        <dbReference type="SAM" id="Phobius"/>
    </source>
</evidence>
<keyword evidence="1" id="KW-0902">Two-component regulatory system</keyword>
<dbReference type="PROSITE" id="PS50930">
    <property type="entry name" value="HTH_LYTTR"/>
    <property type="match status" value="1"/>
</dbReference>
<dbReference type="SMART" id="SM00850">
    <property type="entry name" value="LytTR"/>
    <property type="match status" value="1"/>
</dbReference>
<evidence type="ECO:0000256" key="1">
    <source>
        <dbReference type="ARBA" id="ARBA00023012"/>
    </source>
</evidence>
<proteinExistence type="predicted"/>
<keyword evidence="2" id="KW-1133">Transmembrane helix</keyword>
<accession>A0ABQ1T3T9</accession>
<feature type="transmembrane region" description="Helical" evidence="2">
    <location>
        <begin position="20"/>
        <end position="39"/>
    </location>
</feature>
<dbReference type="Proteomes" id="UP000638462">
    <property type="component" value="Unassembled WGS sequence"/>
</dbReference>
<reference evidence="5" key="1">
    <citation type="journal article" date="2019" name="Int. J. Syst. Evol. Microbiol.">
        <title>The Global Catalogue of Microorganisms (GCM) 10K type strain sequencing project: providing services to taxonomists for standard genome sequencing and annotation.</title>
        <authorList>
            <consortium name="The Broad Institute Genomics Platform"/>
            <consortium name="The Broad Institute Genome Sequencing Center for Infectious Disease"/>
            <person name="Wu L."/>
            <person name="Ma J."/>
        </authorList>
    </citation>
    <scope>NUCLEOTIDE SEQUENCE [LARGE SCALE GENOMIC DNA]</scope>
    <source>
        <strain evidence="5">CGMCC 1.15394</strain>
    </source>
</reference>
<evidence type="ECO:0000259" key="3">
    <source>
        <dbReference type="PROSITE" id="PS50930"/>
    </source>
</evidence>
<dbReference type="RefSeq" id="WP_188726829.1">
    <property type="nucleotide sequence ID" value="NZ_BMIT01000001.1"/>
</dbReference>
<dbReference type="Gene3D" id="2.40.50.1020">
    <property type="entry name" value="LytTr DNA-binding domain"/>
    <property type="match status" value="1"/>
</dbReference>
<protein>
    <recommendedName>
        <fullName evidence="3">HTH LytTR-type domain-containing protein</fullName>
    </recommendedName>
</protein>
<feature type="transmembrane region" description="Helical" evidence="2">
    <location>
        <begin position="51"/>
        <end position="70"/>
    </location>
</feature>
<organism evidence="4 5">
    <name type="scientific">Pseudoalteromonas gelatinilytica</name>
    <dbReference type="NCBI Taxonomy" id="1703256"/>
    <lineage>
        <taxon>Bacteria</taxon>
        <taxon>Pseudomonadati</taxon>
        <taxon>Pseudomonadota</taxon>
        <taxon>Gammaproteobacteria</taxon>
        <taxon>Alteromonadales</taxon>
        <taxon>Pseudoalteromonadaceae</taxon>
        <taxon>Pseudoalteromonas</taxon>
    </lineage>
</organism>
<feature type="domain" description="HTH LytTR-type" evidence="3">
    <location>
        <begin position="157"/>
        <end position="260"/>
    </location>
</feature>
<comment type="caution">
    <text evidence="4">The sequence shown here is derived from an EMBL/GenBank/DDBJ whole genome shotgun (WGS) entry which is preliminary data.</text>
</comment>
<dbReference type="PANTHER" id="PTHR37299">
    <property type="entry name" value="TRANSCRIPTIONAL REGULATOR-RELATED"/>
    <property type="match status" value="1"/>
</dbReference>